<feature type="transmembrane region" description="Helical" evidence="7">
    <location>
        <begin position="27"/>
        <end position="49"/>
    </location>
</feature>
<dbReference type="VEuPathDB" id="FungiDB:JI435_084550"/>
<dbReference type="OrthoDB" id="5401779at2759"/>
<feature type="transmembrane region" description="Helical" evidence="7">
    <location>
        <begin position="143"/>
        <end position="165"/>
    </location>
</feature>
<evidence type="ECO:0000259" key="8">
    <source>
        <dbReference type="Pfam" id="PF20684"/>
    </source>
</evidence>
<keyword evidence="10" id="KW-1185">Reference proteome</keyword>
<evidence type="ECO:0000313" key="10">
    <source>
        <dbReference type="Proteomes" id="UP000663193"/>
    </source>
</evidence>
<feature type="transmembrane region" description="Helical" evidence="7">
    <location>
        <begin position="188"/>
        <end position="207"/>
    </location>
</feature>
<evidence type="ECO:0000256" key="6">
    <source>
        <dbReference type="SAM" id="MobiDB-lite"/>
    </source>
</evidence>
<keyword evidence="3 7" id="KW-1133">Transmembrane helix</keyword>
<reference evidence="10" key="1">
    <citation type="journal article" date="2021" name="BMC Genomics">
        <title>Chromosome-level genome assembly and manually-curated proteome of model necrotroph Parastagonospora nodorum Sn15 reveals a genome-wide trove of candidate effector homologs, and redundancy of virulence-related functions within an accessory chromosome.</title>
        <authorList>
            <person name="Bertazzoni S."/>
            <person name="Jones D.A.B."/>
            <person name="Phan H.T."/>
            <person name="Tan K.-C."/>
            <person name="Hane J.K."/>
        </authorList>
    </citation>
    <scope>NUCLEOTIDE SEQUENCE [LARGE SCALE GENOMIC DNA]</scope>
    <source>
        <strain evidence="10">SN15 / ATCC MYA-4574 / FGSC 10173)</strain>
    </source>
</reference>
<feature type="domain" description="Rhodopsin" evidence="8">
    <location>
        <begin position="46"/>
        <end position="288"/>
    </location>
</feature>
<proteinExistence type="inferred from homology"/>
<dbReference type="PANTHER" id="PTHR33048">
    <property type="entry name" value="PTH11-LIKE INTEGRAL MEMBRANE PROTEIN (AFU_ORTHOLOGUE AFUA_5G11245)"/>
    <property type="match status" value="1"/>
</dbReference>
<dbReference type="InterPro" id="IPR052337">
    <property type="entry name" value="SAT4-like"/>
</dbReference>
<evidence type="ECO:0000256" key="1">
    <source>
        <dbReference type="ARBA" id="ARBA00004141"/>
    </source>
</evidence>
<dbReference type="EMBL" id="CP069024">
    <property type="protein sequence ID" value="QRC92470.1"/>
    <property type="molecule type" value="Genomic_DNA"/>
</dbReference>
<dbReference type="Proteomes" id="UP000663193">
    <property type="component" value="Chromosome 2"/>
</dbReference>
<feature type="compositionally biased region" description="Low complexity" evidence="6">
    <location>
        <begin position="348"/>
        <end position="364"/>
    </location>
</feature>
<feature type="region of interest" description="Disordered" evidence="6">
    <location>
        <begin position="298"/>
        <end position="322"/>
    </location>
</feature>
<evidence type="ECO:0000256" key="7">
    <source>
        <dbReference type="SAM" id="Phobius"/>
    </source>
</evidence>
<feature type="transmembrane region" description="Helical" evidence="7">
    <location>
        <begin position="256"/>
        <end position="279"/>
    </location>
</feature>
<feature type="transmembrane region" description="Helical" evidence="7">
    <location>
        <begin position="61"/>
        <end position="86"/>
    </location>
</feature>
<accession>A0A7U2ESW0</accession>
<evidence type="ECO:0000256" key="4">
    <source>
        <dbReference type="ARBA" id="ARBA00023136"/>
    </source>
</evidence>
<evidence type="ECO:0000256" key="3">
    <source>
        <dbReference type="ARBA" id="ARBA00022989"/>
    </source>
</evidence>
<dbReference type="AlphaFoldDB" id="A0A7U2ESW0"/>
<feature type="compositionally biased region" description="Polar residues" evidence="6">
    <location>
        <begin position="382"/>
        <end position="393"/>
    </location>
</feature>
<dbReference type="InterPro" id="IPR049326">
    <property type="entry name" value="Rhodopsin_dom_fungi"/>
</dbReference>
<keyword evidence="4 7" id="KW-0472">Membrane</keyword>
<feature type="transmembrane region" description="Helical" evidence="7">
    <location>
        <begin position="106"/>
        <end position="131"/>
    </location>
</feature>
<feature type="transmembrane region" description="Helical" evidence="7">
    <location>
        <begin position="228"/>
        <end position="250"/>
    </location>
</feature>
<gene>
    <name evidence="9" type="ORF">JI435_084550</name>
</gene>
<dbReference type="GO" id="GO:0016020">
    <property type="term" value="C:membrane"/>
    <property type="evidence" value="ECO:0007669"/>
    <property type="project" value="UniProtKB-SubCell"/>
</dbReference>
<comment type="similarity">
    <text evidence="5">Belongs to the SAT4 family.</text>
</comment>
<comment type="subcellular location">
    <subcellularLocation>
        <location evidence="1">Membrane</location>
        <topology evidence="1">Multi-pass membrane protein</topology>
    </subcellularLocation>
</comment>
<sequence>MSTLPTIEDIIKWPAPNYVNPETRRPLVFGVEIPLTILTIVFTAGRFYSRTIIVRALGWDDWFMLAATIISTATNIMICISTLPAYQTGYHLYDLRPEILVNPYQSAQMAMACQLLYIPVCVFTKISLLITYLRIFPSRSNKWFCYILMVYEVGWGIAAFFATLFQCSPIQSYWLIQSPVRNCGSTPALYYSTSSLNIFTDFLIFLWPAKDLASVQISVRQRITLITMFCLGVIICIAGLLRVWYVSIYLKSWDFLWHGTVLFVIVSIETSIGIICGCLPGCKPLFTRLFPSIFSHSANSNSYSRSRNKTPQHPPNKSVDGQSFPFQIVKEEGFEVRYGNNDDFDSRGNSSKMGTSSTTTGKLSKSIDDDGASDDSREWIMMQNNPVSKVSPV</sequence>
<evidence type="ECO:0000313" key="9">
    <source>
        <dbReference type="EMBL" id="QRC92470.1"/>
    </source>
</evidence>
<evidence type="ECO:0000256" key="5">
    <source>
        <dbReference type="ARBA" id="ARBA00038359"/>
    </source>
</evidence>
<dbReference type="Pfam" id="PF20684">
    <property type="entry name" value="Fung_rhodopsin"/>
    <property type="match status" value="1"/>
</dbReference>
<evidence type="ECO:0000256" key="2">
    <source>
        <dbReference type="ARBA" id="ARBA00022692"/>
    </source>
</evidence>
<organism evidence="9 10">
    <name type="scientific">Phaeosphaeria nodorum (strain SN15 / ATCC MYA-4574 / FGSC 10173)</name>
    <name type="common">Glume blotch fungus</name>
    <name type="synonym">Parastagonospora nodorum</name>
    <dbReference type="NCBI Taxonomy" id="321614"/>
    <lineage>
        <taxon>Eukaryota</taxon>
        <taxon>Fungi</taxon>
        <taxon>Dikarya</taxon>
        <taxon>Ascomycota</taxon>
        <taxon>Pezizomycotina</taxon>
        <taxon>Dothideomycetes</taxon>
        <taxon>Pleosporomycetidae</taxon>
        <taxon>Pleosporales</taxon>
        <taxon>Pleosporineae</taxon>
        <taxon>Phaeosphaeriaceae</taxon>
        <taxon>Parastagonospora</taxon>
    </lineage>
</organism>
<name>A0A7U2ESW0_PHANO</name>
<feature type="region of interest" description="Disordered" evidence="6">
    <location>
        <begin position="339"/>
        <end position="393"/>
    </location>
</feature>
<dbReference type="PANTHER" id="PTHR33048:SF129">
    <property type="entry name" value="INTEGRAL MEMBRANE PROTEIN-RELATED"/>
    <property type="match status" value="1"/>
</dbReference>
<protein>
    <recommendedName>
        <fullName evidence="8">Rhodopsin domain-containing protein</fullName>
    </recommendedName>
</protein>
<keyword evidence="2 7" id="KW-0812">Transmembrane</keyword>